<dbReference type="InterPro" id="IPR027417">
    <property type="entry name" value="P-loop_NTPase"/>
</dbReference>
<dbReference type="InterPro" id="IPR050611">
    <property type="entry name" value="ABCF"/>
</dbReference>
<evidence type="ECO:0000256" key="2">
    <source>
        <dbReference type="ARBA" id="ARBA00022741"/>
    </source>
</evidence>
<keyword evidence="3 6" id="KW-0067">ATP-binding</keyword>
<dbReference type="InterPro" id="IPR017871">
    <property type="entry name" value="ABC_transporter-like_CS"/>
</dbReference>
<dbReference type="Proteomes" id="UP001242368">
    <property type="component" value="Unassembled WGS sequence"/>
</dbReference>
<keyword evidence="2" id="KW-0547">Nucleotide-binding</keyword>
<evidence type="ECO:0000313" key="7">
    <source>
        <dbReference type="Proteomes" id="UP001242368"/>
    </source>
</evidence>
<evidence type="ECO:0000313" key="6">
    <source>
        <dbReference type="EMBL" id="MDN3706818.1"/>
    </source>
</evidence>
<evidence type="ECO:0000256" key="3">
    <source>
        <dbReference type="ARBA" id="ARBA00022840"/>
    </source>
</evidence>
<accession>A0ABT8CQP0</accession>
<proteinExistence type="predicted"/>
<comment type="caution">
    <text evidence="6">The sequence shown here is derived from an EMBL/GenBank/DDBJ whole genome shotgun (WGS) entry which is preliminary data.</text>
</comment>
<dbReference type="SUPFAM" id="SSF52540">
    <property type="entry name" value="P-loop containing nucleoside triphosphate hydrolases"/>
    <property type="match status" value="2"/>
</dbReference>
<dbReference type="InterPro" id="IPR003439">
    <property type="entry name" value="ABC_transporter-like_ATP-bd"/>
</dbReference>
<dbReference type="Gene3D" id="3.40.50.300">
    <property type="entry name" value="P-loop containing nucleotide triphosphate hydrolases"/>
    <property type="match status" value="2"/>
</dbReference>
<dbReference type="GO" id="GO:0005524">
    <property type="term" value="F:ATP binding"/>
    <property type="evidence" value="ECO:0007669"/>
    <property type="project" value="UniProtKB-KW"/>
</dbReference>
<keyword evidence="7" id="KW-1185">Reference proteome</keyword>
<evidence type="ECO:0000259" key="5">
    <source>
        <dbReference type="PROSITE" id="PS50893"/>
    </source>
</evidence>
<dbReference type="PROSITE" id="PS50893">
    <property type="entry name" value="ABC_TRANSPORTER_2"/>
    <property type="match status" value="1"/>
</dbReference>
<sequence length="528" mass="60412">MLHLQNISYTHPDKNRLFTNISLTLNKNRKVALIGNNGAGKSTLLKIIAGTLEIAEGVRKIHTDPYYVPQVFGQFNELTVAEALHIDKKLKSLHEILNGNVTEEYLTILNDDWTLEDRCREALEYWKLQDIELQQKMETLSGGQKNKVFLAGMMIHEPELALLDEPSNHLDTEGRALLYEFISTTRISLLIVSHDRILLNMLEEIWELTKNGIQIYGGNYDFYTEQKEIERIALDSEVKSKEKALKKAQEKERETLERQNKLDARGKKKQEKAGLPTISMNTLKNNAEKSTAKVKRVHGEKIGGISLELQKLRKELPDLAHMKFGFTSPVLHKGKILVETKDLQFKYNEHIVFKTPLNLILLSGERIALKGKNGSGKTTLIHLILGKQKDFSGVVLRNEFSSAYIDQEYSLIDPSKTVYEQAQEFNTGALQEHEIKIRLNRFLFHSQYWDKCCFNLSGGEKMRLMLCCLTIATQTPDVIILDEPTNNLDIQSIEILTRAVNEYKGTLVVVSHDTHFLDEIDIERNIEL</sequence>
<dbReference type="InterPro" id="IPR003593">
    <property type="entry name" value="AAA+_ATPase"/>
</dbReference>
<keyword evidence="1" id="KW-0677">Repeat</keyword>
<feature type="region of interest" description="Disordered" evidence="4">
    <location>
        <begin position="245"/>
        <end position="275"/>
    </location>
</feature>
<evidence type="ECO:0000256" key="1">
    <source>
        <dbReference type="ARBA" id="ARBA00022737"/>
    </source>
</evidence>
<organism evidence="6 7">
    <name type="scientific">Paenimyroides ceti</name>
    <dbReference type="NCBI Taxonomy" id="395087"/>
    <lineage>
        <taxon>Bacteria</taxon>
        <taxon>Pseudomonadati</taxon>
        <taxon>Bacteroidota</taxon>
        <taxon>Flavobacteriia</taxon>
        <taxon>Flavobacteriales</taxon>
        <taxon>Flavobacteriaceae</taxon>
        <taxon>Paenimyroides</taxon>
    </lineage>
</organism>
<dbReference type="EMBL" id="JAUFQU010000001">
    <property type="protein sequence ID" value="MDN3706818.1"/>
    <property type="molecule type" value="Genomic_DNA"/>
</dbReference>
<dbReference type="PANTHER" id="PTHR19211:SF6">
    <property type="entry name" value="BLL7188 PROTEIN"/>
    <property type="match status" value="1"/>
</dbReference>
<dbReference type="Pfam" id="PF00005">
    <property type="entry name" value="ABC_tran"/>
    <property type="match status" value="2"/>
</dbReference>
<dbReference type="PANTHER" id="PTHR19211">
    <property type="entry name" value="ATP-BINDING TRANSPORT PROTEIN-RELATED"/>
    <property type="match status" value="1"/>
</dbReference>
<evidence type="ECO:0000256" key="4">
    <source>
        <dbReference type="SAM" id="MobiDB-lite"/>
    </source>
</evidence>
<protein>
    <submittedName>
        <fullName evidence="6">ABC-F family ATP-binding cassette domain-containing protein</fullName>
    </submittedName>
</protein>
<name>A0ABT8CQP0_9FLAO</name>
<dbReference type="PROSITE" id="PS00211">
    <property type="entry name" value="ABC_TRANSPORTER_1"/>
    <property type="match status" value="2"/>
</dbReference>
<dbReference type="RefSeq" id="WP_290362870.1">
    <property type="nucleotide sequence ID" value="NZ_JAUFQU010000001.1"/>
</dbReference>
<dbReference type="SMART" id="SM00382">
    <property type="entry name" value="AAA"/>
    <property type="match status" value="2"/>
</dbReference>
<dbReference type="CDD" id="cd03221">
    <property type="entry name" value="ABCF_EF-3"/>
    <property type="match status" value="2"/>
</dbReference>
<reference evidence="7" key="1">
    <citation type="journal article" date="2019" name="Int. J. Syst. Evol. Microbiol.">
        <title>The Global Catalogue of Microorganisms (GCM) 10K type strain sequencing project: providing services to taxonomists for standard genome sequencing and annotation.</title>
        <authorList>
            <consortium name="The Broad Institute Genomics Platform"/>
            <consortium name="The Broad Institute Genome Sequencing Center for Infectious Disease"/>
            <person name="Wu L."/>
            <person name="Ma J."/>
        </authorList>
    </citation>
    <scope>NUCLEOTIDE SEQUENCE [LARGE SCALE GENOMIC DNA]</scope>
    <source>
        <strain evidence="7">CECT 7184</strain>
    </source>
</reference>
<feature type="domain" description="ABC transporter" evidence="5">
    <location>
        <begin position="2"/>
        <end position="235"/>
    </location>
</feature>
<gene>
    <name evidence="6" type="ORF">QW060_06695</name>
</gene>
<feature type="compositionally biased region" description="Basic and acidic residues" evidence="4">
    <location>
        <begin position="245"/>
        <end position="265"/>
    </location>
</feature>